<keyword evidence="2" id="KW-1185">Reference proteome</keyword>
<reference evidence="1 2" key="1">
    <citation type="submission" date="2019-02" db="EMBL/GenBank/DDBJ databases">
        <title>Pedobacter sp. RP-1-14 sp. nov., isolated from Arctic soil.</title>
        <authorList>
            <person name="Dahal R.H."/>
        </authorList>
    </citation>
    <scope>NUCLEOTIDE SEQUENCE [LARGE SCALE GENOMIC DNA]</scope>
    <source>
        <strain evidence="1 2">RP-1-14</strain>
    </source>
</reference>
<dbReference type="AlphaFoldDB" id="A0A4V2MLN3"/>
<sequence>MRTHTTSTLKALILNDMDPSKHTMTKQEIDTWIQMIPGIFGDMVKTINMFTSIMSTKTMACKQINQIQRECTVLLDGIFKAPRIDKNMIMLQTAMSGCITNILKLIESDYENYMDYTVYMPLMHVKGEAVQIESNLKKIVAGFEQHKVDQVLQVAVFHCMKEVIRLRRISYSRMRYVQRLQRLVIGELDNYKGDLNEKICSLLFDEDYNFKGFTDYYQGWIRKQYAEESIETKYHLMISYKQFFEKLVARKGVTRYDDKKMATHKIMYEFMDLELKGK</sequence>
<comment type="caution">
    <text evidence="1">The sequence shown here is derived from an EMBL/GenBank/DDBJ whole genome shotgun (WGS) entry which is preliminary data.</text>
</comment>
<organism evidence="1 2">
    <name type="scientific">Pedobacter psychroterrae</name>
    <dbReference type="NCBI Taxonomy" id="2530453"/>
    <lineage>
        <taxon>Bacteria</taxon>
        <taxon>Pseudomonadati</taxon>
        <taxon>Bacteroidota</taxon>
        <taxon>Sphingobacteriia</taxon>
        <taxon>Sphingobacteriales</taxon>
        <taxon>Sphingobacteriaceae</taxon>
        <taxon>Pedobacter</taxon>
    </lineage>
</organism>
<dbReference type="EMBL" id="SJSL01000001">
    <property type="protein sequence ID" value="TCD02717.1"/>
    <property type="molecule type" value="Genomic_DNA"/>
</dbReference>
<proteinExistence type="predicted"/>
<dbReference type="Proteomes" id="UP000293347">
    <property type="component" value="Unassembled WGS sequence"/>
</dbReference>
<dbReference type="RefSeq" id="WP_131592596.1">
    <property type="nucleotide sequence ID" value="NZ_SJSL01000001.1"/>
</dbReference>
<dbReference type="OrthoDB" id="763040at2"/>
<accession>A0A4V2MLN3</accession>
<protein>
    <submittedName>
        <fullName evidence="1">Uncharacterized protein</fullName>
    </submittedName>
</protein>
<name>A0A4V2MLN3_9SPHI</name>
<evidence type="ECO:0000313" key="2">
    <source>
        <dbReference type="Proteomes" id="UP000293347"/>
    </source>
</evidence>
<gene>
    <name evidence="1" type="ORF">EZ437_01635</name>
</gene>
<evidence type="ECO:0000313" key="1">
    <source>
        <dbReference type="EMBL" id="TCD02717.1"/>
    </source>
</evidence>